<accession>A0AAV7F2L7</accession>
<evidence type="ECO:0000313" key="8">
    <source>
        <dbReference type="Proteomes" id="UP000825729"/>
    </source>
</evidence>
<feature type="transmembrane region" description="Helical" evidence="6">
    <location>
        <begin position="117"/>
        <end position="136"/>
    </location>
</feature>
<keyword evidence="8" id="KW-1185">Reference proteome</keyword>
<keyword evidence="3 6" id="KW-0812">Transmembrane</keyword>
<evidence type="ECO:0000256" key="1">
    <source>
        <dbReference type="ARBA" id="ARBA00004370"/>
    </source>
</evidence>
<organism evidence="7 8">
    <name type="scientific">Aristolochia fimbriata</name>
    <name type="common">White veined hardy Dutchman's pipe vine</name>
    <dbReference type="NCBI Taxonomy" id="158543"/>
    <lineage>
        <taxon>Eukaryota</taxon>
        <taxon>Viridiplantae</taxon>
        <taxon>Streptophyta</taxon>
        <taxon>Embryophyta</taxon>
        <taxon>Tracheophyta</taxon>
        <taxon>Spermatophyta</taxon>
        <taxon>Magnoliopsida</taxon>
        <taxon>Magnoliidae</taxon>
        <taxon>Piperales</taxon>
        <taxon>Aristolochiaceae</taxon>
        <taxon>Aristolochia</taxon>
    </lineage>
</organism>
<keyword evidence="4 6" id="KW-1133">Transmembrane helix</keyword>
<evidence type="ECO:0000256" key="3">
    <source>
        <dbReference type="ARBA" id="ARBA00022692"/>
    </source>
</evidence>
<dbReference type="GO" id="GO:0009706">
    <property type="term" value="C:chloroplast inner membrane"/>
    <property type="evidence" value="ECO:0007669"/>
    <property type="project" value="TreeGrafter"/>
</dbReference>
<gene>
    <name evidence="7" type="ORF">H6P81_008207</name>
</gene>
<dbReference type="Proteomes" id="UP000825729">
    <property type="component" value="Unassembled WGS sequence"/>
</dbReference>
<evidence type="ECO:0000313" key="7">
    <source>
        <dbReference type="EMBL" id="KAG9455303.1"/>
    </source>
</evidence>
<reference evidence="7 8" key="1">
    <citation type="submission" date="2021-07" db="EMBL/GenBank/DDBJ databases">
        <title>The Aristolochia fimbriata genome: insights into angiosperm evolution, floral development and chemical biosynthesis.</title>
        <authorList>
            <person name="Jiao Y."/>
        </authorList>
    </citation>
    <scope>NUCLEOTIDE SEQUENCE [LARGE SCALE GENOMIC DNA]</scope>
    <source>
        <strain evidence="7">IBCAS-2021</strain>
        <tissue evidence="7">Leaf</tissue>
    </source>
</reference>
<feature type="transmembrane region" description="Helical" evidence="6">
    <location>
        <begin position="142"/>
        <end position="162"/>
    </location>
</feature>
<dbReference type="InterPro" id="IPR044890">
    <property type="entry name" value="TMEM14_sf"/>
</dbReference>
<evidence type="ECO:0000256" key="5">
    <source>
        <dbReference type="ARBA" id="ARBA00023136"/>
    </source>
</evidence>
<dbReference type="AlphaFoldDB" id="A0AAV7F2L7"/>
<evidence type="ECO:0000256" key="6">
    <source>
        <dbReference type="SAM" id="Phobius"/>
    </source>
</evidence>
<feature type="transmembrane region" description="Helical" evidence="6">
    <location>
        <begin position="57"/>
        <end position="81"/>
    </location>
</feature>
<dbReference type="PANTHER" id="PTHR12668:SF38">
    <property type="entry name" value="PROTEIN FATTY ACID EXPORT 4, CHLOROPLASTIC"/>
    <property type="match status" value="1"/>
</dbReference>
<dbReference type="PANTHER" id="PTHR12668">
    <property type="entry name" value="TRANSMEMBRANE PROTEIN 14, 15"/>
    <property type="match status" value="1"/>
</dbReference>
<keyword evidence="5 6" id="KW-0472">Membrane</keyword>
<sequence>MSSLASSLSRSFVHSPVLTLPLCRAKSLTFPINGYPALATTKQAGFSKLRISCNAQLAELAPAASGVYGTLLFGGGLFAFAKSGSKGSLAGGVCGAVLMATACYLMQMPETKVFGDALGFGSAFIFSAVFGIRLVATRKLVPAGLLLGLSVFSAFVFVSAYLQDRI</sequence>
<name>A0AAV7F2L7_ARIFI</name>
<evidence type="ECO:0000256" key="4">
    <source>
        <dbReference type="ARBA" id="ARBA00022989"/>
    </source>
</evidence>
<feature type="transmembrane region" description="Helical" evidence="6">
    <location>
        <begin position="87"/>
        <end position="105"/>
    </location>
</feature>
<proteinExistence type="inferred from homology"/>
<dbReference type="GO" id="GO:0015245">
    <property type="term" value="F:fatty acid transmembrane transporter activity"/>
    <property type="evidence" value="ECO:0007669"/>
    <property type="project" value="TreeGrafter"/>
</dbReference>
<evidence type="ECO:0000256" key="2">
    <source>
        <dbReference type="ARBA" id="ARBA00007590"/>
    </source>
</evidence>
<dbReference type="Pfam" id="PF03647">
    <property type="entry name" value="Tmemb_14"/>
    <property type="match status" value="1"/>
</dbReference>
<comment type="subcellular location">
    <subcellularLocation>
        <location evidence="1">Membrane</location>
    </subcellularLocation>
</comment>
<comment type="caution">
    <text evidence="7">The sequence shown here is derived from an EMBL/GenBank/DDBJ whole genome shotgun (WGS) entry which is preliminary data.</text>
</comment>
<protein>
    <submittedName>
        <fullName evidence="7">Uncharacterized protein</fullName>
    </submittedName>
</protein>
<dbReference type="Gene3D" id="1.10.10.1740">
    <property type="entry name" value="Transmembrane protein 14-like"/>
    <property type="match status" value="1"/>
</dbReference>
<comment type="similarity">
    <text evidence="2">Belongs to the TMEM14 family.</text>
</comment>
<dbReference type="InterPro" id="IPR005349">
    <property type="entry name" value="TMEM14"/>
</dbReference>
<dbReference type="EMBL" id="JAINDJ010000003">
    <property type="protein sequence ID" value="KAG9455303.1"/>
    <property type="molecule type" value="Genomic_DNA"/>
</dbReference>